<keyword evidence="4" id="KW-0732">Signal</keyword>
<dbReference type="Proteomes" id="UP000396862">
    <property type="component" value="Unassembled WGS sequence"/>
</dbReference>
<evidence type="ECO:0000313" key="8">
    <source>
        <dbReference type="Proteomes" id="UP000396862"/>
    </source>
</evidence>
<dbReference type="EMBL" id="BLAU01000001">
    <property type="protein sequence ID" value="GET20559.1"/>
    <property type="molecule type" value="Genomic_DNA"/>
</dbReference>
<dbReference type="Pfam" id="PF14559">
    <property type="entry name" value="TPR_19"/>
    <property type="match status" value="2"/>
</dbReference>
<dbReference type="EMBL" id="PYGC01000002">
    <property type="protein sequence ID" value="PSK84385.1"/>
    <property type="molecule type" value="Genomic_DNA"/>
</dbReference>
<evidence type="ECO:0000256" key="1">
    <source>
        <dbReference type="ARBA" id="ARBA00022737"/>
    </source>
</evidence>
<dbReference type="PROSITE" id="PS51257">
    <property type="entry name" value="PROKAR_LIPOPROTEIN"/>
    <property type="match status" value="1"/>
</dbReference>
<dbReference type="GO" id="GO:0009279">
    <property type="term" value="C:cell outer membrane"/>
    <property type="evidence" value="ECO:0007669"/>
    <property type="project" value="TreeGrafter"/>
</dbReference>
<sequence>MIRKNSITYWVLFLALIGLSSCATTKKVAQKAPEKQVAQETTQVTKDQEREFQYLLIEGLKQKALGNLDKAIPIFSRCLEIDPSSSTAMFELANIHIAKGDFTSAMLLLEKAVANNPENEYYHLMLARVYQQNKQFDKAADQYGQLAILFPGNDDYKYYHASLLAQAGKYEDALKAFDALQQSTGPLEQIAVAKQQLYLKMGKKKEAFDEIKGLIKTNPKDTRYYGLLADMYLADGDSTKALENYNKILQIEPDNGFVQISLANFYRESGKPDEAYQHLLMAFKNPNLDVDTKIQMYVMIVQKDNRKVTDEQELELLKAMMNANMDDERPRAMYVDYLVQHNEIEKARDEMRIVVGMNKDNIQYWQRLLFLDNNLQDWKAMYTDGDDALKYFPSQPLLYVMKAVGALQMEKYQDVISVLDKGQQYVGDNNQLSSQFYMYRAEALYKMKKLKESYAMFNKVVQLDPTNYTAMNNYAYYLSLRSDSLQLAEKLSGKVVQANPDNATFLDTYAWVLFKKKDYSLAKFYMESAIRNDNDKNPVLLEHYGDILYFLGEKDKALENWKKSEEMGNDSPTLKEKIKKKTYIEENPN</sequence>
<dbReference type="InterPro" id="IPR050498">
    <property type="entry name" value="Ycf3"/>
</dbReference>
<feature type="repeat" description="TPR" evidence="3">
    <location>
        <begin position="86"/>
        <end position="119"/>
    </location>
</feature>
<dbReference type="Proteomes" id="UP000240621">
    <property type="component" value="Unassembled WGS sequence"/>
</dbReference>
<keyword evidence="8" id="KW-1185">Reference proteome</keyword>
<accession>A0A2P8CHC8</accession>
<name>A0A2P8CHC8_9BACT</name>
<evidence type="ECO:0000313" key="5">
    <source>
        <dbReference type="EMBL" id="GET20559.1"/>
    </source>
</evidence>
<protein>
    <submittedName>
        <fullName evidence="6">Tetratricopeptide repeat protein</fullName>
    </submittedName>
</protein>
<feature type="signal peptide" evidence="4">
    <location>
        <begin position="1"/>
        <end position="23"/>
    </location>
</feature>
<dbReference type="SUPFAM" id="SSF48452">
    <property type="entry name" value="TPR-like"/>
    <property type="match status" value="3"/>
</dbReference>
<dbReference type="PANTHER" id="PTHR44858:SF1">
    <property type="entry name" value="UDP-N-ACETYLGLUCOSAMINE--PEPTIDE N-ACETYLGLUCOSAMINYLTRANSFERASE SPINDLY-RELATED"/>
    <property type="match status" value="1"/>
</dbReference>
<dbReference type="Pfam" id="PF13181">
    <property type="entry name" value="TPR_8"/>
    <property type="match status" value="1"/>
</dbReference>
<reference evidence="5 8" key="2">
    <citation type="submission" date="2019-10" db="EMBL/GenBank/DDBJ databases">
        <title>Prolixibacter strains distinguished by the presence of nitrate reductase genes were adept at nitrate-dependent anaerobic corrosion of metallic iron and carbon steel.</title>
        <authorList>
            <person name="Iino T."/>
            <person name="Shono N."/>
            <person name="Ito K."/>
            <person name="Nakamura R."/>
            <person name="Sueoka K."/>
            <person name="Harayama S."/>
            <person name="Ohkuma M."/>
        </authorList>
    </citation>
    <scope>NUCLEOTIDE SEQUENCE [LARGE SCALE GENOMIC DNA]</scope>
    <source>
        <strain evidence="5 8">MIC1-1</strain>
    </source>
</reference>
<evidence type="ECO:0000256" key="2">
    <source>
        <dbReference type="ARBA" id="ARBA00022803"/>
    </source>
</evidence>
<dbReference type="Gene3D" id="1.25.40.10">
    <property type="entry name" value="Tetratricopeptide repeat domain"/>
    <property type="match status" value="2"/>
</dbReference>
<dbReference type="InterPro" id="IPR011990">
    <property type="entry name" value="TPR-like_helical_dom_sf"/>
</dbReference>
<dbReference type="PROSITE" id="PS50005">
    <property type="entry name" value="TPR"/>
    <property type="match status" value="4"/>
</dbReference>
<keyword evidence="2 3" id="KW-0802">TPR repeat</keyword>
<feature type="chain" id="PRO_5015178620" evidence="4">
    <location>
        <begin position="24"/>
        <end position="589"/>
    </location>
</feature>
<gene>
    <name evidence="6" type="ORF">CLV93_102171</name>
    <name evidence="5" type="ORF">JCM18694_08050</name>
</gene>
<evidence type="ECO:0000313" key="6">
    <source>
        <dbReference type="EMBL" id="PSK84385.1"/>
    </source>
</evidence>
<dbReference type="AlphaFoldDB" id="A0A2P8CHC8"/>
<reference evidence="6 7" key="1">
    <citation type="submission" date="2018-03" db="EMBL/GenBank/DDBJ databases">
        <title>Genomic Encyclopedia of Archaeal and Bacterial Type Strains, Phase II (KMG-II): from individual species to whole genera.</title>
        <authorList>
            <person name="Goeker M."/>
        </authorList>
    </citation>
    <scope>NUCLEOTIDE SEQUENCE [LARGE SCALE GENOMIC DNA]</scope>
    <source>
        <strain evidence="6 7">DSM 27267</strain>
    </source>
</reference>
<organism evidence="6 7">
    <name type="scientific">Prolixibacter denitrificans</name>
    <dbReference type="NCBI Taxonomy" id="1541063"/>
    <lineage>
        <taxon>Bacteria</taxon>
        <taxon>Pseudomonadati</taxon>
        <taxon>Bacteroidota</taxon>
        <taxon>Bacteroidia</taxon>
        <taxon>Marinilabiliales</taxon>
        <taxon>Prolixibacteraceae</taxon>
        <taxon>Prolixibacter</taxon>
    </lineage>
</organism>
<keyword evidence="1" id="KW-0677">Repeat</keyword>
<evidence type="ECO:0000256" key="3">
    <source>
        <dbReference type="PROSITE-ProRule" id="PRU00339"/>
    </source>
</evidence>
<dbReference type="PANTHER" id="PTHR44858">
    <property type="entry name" value="TETRATRICOPEPTIDE REPEAT PROTEIN 6"/>
    <property type="match status" value="1"/>
</dbReference>
<proteinExistence type="predicted"/>
<dbReference type="RefSeq" id="WP_106540985.1">
    <property type="nucleotide sequence ID" value="NZ_BLAU01000001.1"/>
</dbReference>
<feature type="repeat" description="TPR" evidence="3">
    <location>
        <begin position="52"/>
        <end position="85"/>
    </location>
</feature>
<feature type="repeat" description="TPR" evidence="3">
    <location>
        <begin position="222"/>
        <end position="255"/>
    </location>
</feature>
<dbReference type="SMART" id="SM00028">
    <property type="entry name" value="TPR"/>
    <property type="match status" value="8"/>
</dbReference>
<dbReference type="GO" id="GO:0046813">
    <property type="term" value="P:receptor-mediated virion attachment to host cell"/>
    <property type="evidence" value="ECO:0007669"/>
    <property type="project" value="TreeGrafter"/>
</dbReference>
<evidence type="ECO:0000313" key="7">
    <source>
        <dbReference type="Proteomes" id="UP000240621"/>
    </source>
</evidence>
<dbReference type="InterPro" id="IPR019734">
    <property type="entry name" value="TPR_rpt"/>
</dbReference>
<dbReference type="OrthoDB" id="9814220at2"/>
<comment type="caution">
    <text evidence="6">The sequence shown here is derived from an EMBL/GenBank/DDBJ whole genome shotgun (WGS) entry which is preliminary data.</text>
</comment>
<feature type="repeat" description="TPR" evidence="3">
    <location>
        <begin position="434"/>
        <end position="467"/>
    </location>
</feature>
<evidence type="ECO:0000256" key="4">
    <source>
        <dbReference type="SAM" id="SignalP"/>
    </source>
</evidence>